<dbReference type="AlphaFoldDB" id="A0A1K2HWE7"/>
<dbReference type="GO" id="GO:0016810">
    <property type="term" value="F:hydrolase activity, acting on carbon-nitrogen (but not peptide) bonds"/>
    <property type="evidence" value="ECO:0007669"/>
    <property type="project" value="InterPro"/>
</dbReference>
<dbReference type="InterPro" id="IPR011059">
    <property type="entry name" value="Metal-dep_hydrolase_composite"/>
</dbReference>
<keyword evidence="3" id="KW-1185">Reference proteome</keyword>
<dbReference type="RefSeq" id="WP_072340613.1">
    <property type="nucleotide sequence ID" value="NZ_FPKU01000001.1"/>
</dbReference>
<accession>A0A1K2HWE7</accession>
<dbReference type="Pfam" id="PF01979">
    <property type="entry name" value="Amidohydro_1"/>
    <property type="match status" value="1"/>
</dbReference>
<dbReference type="InterPro" id="IPR057744">
    <property type="entry name" value="OTAase-like"/>
</dbReference>
<dbReference type="OrthoDB" id="9782972at2"/>
<dbReference type="Gene3D" id="3.20.20.140">
    <property type="entry name" value="Metal-dependent hydrolases"/>
    <property type="match status" value="1"/>
</dbReference>
<protein>
    <submittedName>
        <fullName evidence="2">Imidazolonepropionase</fullName>
    </submittedName>
</protein>
<dbReference type="EMBL" id="FPKU01000001">
    <property type="protein sequence ID" value="SFZ83348.1"/>
    <property type="molecule type" value="Genomic_DNA"/>
</dbReference>
<dbReference type="InterPro" id="IPR032466">
    <property type="entry name" value="Metal_Hydrolase"/>
</dbReference>
<dbReference type="STRING" id="665118.SAMN02983003_1594"/>
<dbReference type="CDD" id="cd01299">
    <property type="entry name" value="Met_dep_hydrolase_A"/>
    <property type="match status" value="1"/>
</dbReference>
<dbReference type="PANTHER" id="PTHR43135">
    <property type="entry name" value="ALPHA-D-RIBOSE 1-METHYLPHOSPHONATE 5-TRIPHOSPHATE DIPHOSPHATASE"/>
    <property type="match status" value="1"/>
</dbReference>
<dbReference type="PANTHER" id="PTHR43135:SF3">
    <property type="entry name" value="ALPHA-D-RIBOSE 1-METHYLPHOSPHONATE 5-TRIPHOSPHATE DIPHOSPHATASE"/>
    <property type="match status" value="1"/>
</dbReference>
<feature type="domain" description="Amidohydrolase-related" evidence="1">
    <location>
        <begin position="55"/>
        <end position="406"/>
    </location>
</feature>
<organism evidence="2 3">
    <name type="scientific">Devosia enhydra</name>
    <dbReference type="NCBI Taxonomy" id="665118"/>
    <lineage>
        <taxon>Bacteria</taxon>
        <taxon>Pseudomonadati</taxon>
        <taxon>Pseudomonadota</taxon>
        <taxon>Alphaproteobacteria</taxon>
        <taxon>Hyphomicrobiales</taxon>
        <taxon>Devosiaceae</taxon>
        <taxon>Devosia</taxon>
    </lineage>
</organism>
<dbReference type="Proteomes" id="UP000183447">
    <property type="component" value="Unassembled WGS sequence"/>
</dbReference>
<dbReference type="InterPro" id="IPR051781">
    <property type="entry name" value="Metallo-dep_Hydrolase"/>
</dbReference>
<sequence length="409" mass="43944">MKRLFRPGHLIDGISATSRGGMAVLTEGERIVAVAPAGEFGSAEGCEIVDAPHATLMPGLIDAHVHLAYSGSLDRKAFRAEHVDMNYAEIALRALRYAEDTLRAGFTSLRDMHAPGGTIIDLRRAITAGHVRGPRIKACGAGLSIRGGHMDQPGWGDHVAFTGMTAPCDGPDGFRRGVREQIKRGADFIKINSSTSSTRTPGIYGRLEMSPDEIRAVCDEAHQCEVKVASHTVGGTPVAETIRNGVDCVEHAHFTDEETIALMVENGTYFVPTLLVNERNFDFTREELGVPVRNWAWLEASREAKWETLARARAAGVRICSGSDAGFMITHGADNWGEIALLVKGGLTEMEAIIAATATNADLLEIDAGRIAPGKLADLLLVDGDPLSDIAILRRQDALTVYLGGEKVD</sequence>
<gene>
    <name evidence="2" type="ORF">SAMN02983003_1594</name>
</gene>
<dbReference type="InterPro" id="IPR006680">
    <property type="entry name" value="Amidohydro-rel"/>
</dbReference>
<evidence type="ECO:0000313" key="3">
    <source>
        <dbReference type="Proteomes" id="UP000183447"/>
    </source>
</evidence>
<dbReference type="SUPFAM" id="SSF51338">
    <property type="entry name" value="Composite domain of metallo-dependent hydrolases"/>
    <property type="match status" value="1"/>
</dbReference>
<evidence type="ECO:0000313" key="2">
    <source>
        <dbReference type="EMBL" id="SFZ83348.1"/>
    </source>
</evidence>
<dbReference type="SUPFAM" id="SSF51556">
    <property type="entry name" value="Metallo-dependent hydrolases"/>
    <property type="match status" value="1"/>
</dbReference>
<dbReference type="Gene3D" id="2.30.40.10">
    <property type="entry name" value="Urease, subunit C, domain 1"/>
    <property type="match status" value="1"/>
</dbReference>
<evidence type="ECO:0000259" key="1">
    <source>
        <dbReference type="Pfam" id="PF01979"/>
    </source>
</evidence>
<proteinExistence type="predicted"/>
<name>A0A1K2HWE7_9HYPH</name>
<reference evidence="2 3" key="1">
    <citation type="submission" date="2016-11" db="EMBL/GenBank/DDBJ databases">
        <authorList>
            <person name="Jaros S."/>
            <person name="Januszkiewicz K."/>
            <person name="Wedrychowicz H."/>
        </authorList>
    </citation>
    <scope>NUCLEOTIDE SEQUENCE [LARGE SCALE GENOMIC DNA]</scope>
    <source>
        <strain evidence="2 3">ATCC 23634</strain>
    </source>
</reference>